<reference evidence="3" key="1">
    <citation type="journal article" date="2024" name="Algal Res.">
        <title>Biochemical, toxicological and genomic investigation of a high-biomass producing Limnothrix strain isolated from Italian shallow drinking water reservoir.</title>
        <authorList>
            <person name="Simonazzi M."/>
            <person name="Shishido T.K."/>
            <person name="Delbaje E."/>
            <person name="Wahlsten M."/>
            <person name="Fewer D.P."/>
            <person name="Sivonen K."/>
            <person name="Pezzolesi L."/>
            <person name="Pistocchi R."/>
        </authorList>
    </citation>
    <scope>NUCLEOTIDE SEQUENCE [LARGE SCALE GENOMIC DNA]</scope>
    <source>
        <strain evidence="3">LRLZ20PSL1</strain>
    </source>
</reference>
<sequence>MSPLDRPSEPDPMPTARSPRVDWMRWLAPFYGLLFCGILWLAYTGNLPSFLGKIPHYDIPGHIILYAMGSYLGHRFSHWKTIRLGGRAWPLFPLGFAIWTAAEEWLQSLSSNRTFSGVDLVCSFLGIGLGWWLANRDRPVQP</sequence>
<proteinExistence type="predicted"/>
<dbReference type="EMBL" id="JAZAQF010000028">
    <property type="protein sequence ID" value="MFG3816905.1"/>
    <property type="molecule type" value="Genomic_DNA"/>
</dbReference>
<dbReference type="Proteomes" id="UP001604335">
    <property type="component" value="Unassembled WGS sequence"/>
</dbReference>
<gene>
    <name evidence="2" type="ORF">VPK24_04600</name>
</gene>
<evidence type="ECO:0000313" key="2">
    <source>
        <dbReference type="EMBL" id="MFG3816905.1"/>
    </source>
</evidence>
<accession>A0ABW7C9U8</accession>
<feature type="transmembrane region" description="Helical" evidence="1">
    <location>
        <begin position="84"/>
        <end position="102"/>
    </location>
</feature>
<keyword evidence="1" id="KW-0812">Transmembrane</keyword>
<keyword evidence="1" id="KW-1133">Transmembrane helix</keyword>
<protein>
    <recommendedName>
        <fullName evidence="4">VanZ-like domain-containing protein</fullName>
    </recommendedName>
</protein>
<evidence type="ECO:0008006" key="4">
    <source>
        <dbReference type="Google" id="ProtNLM"/>
    </source>
</evidence>
<organism evidence="2 3">
    <name type="scientific">Limnothrix redekei LRLZ20PSL1</name>
    <dbReference type="NCBI Taxonomy" id="3112953"/>
    <lineage>
        <taxon>Bacteria</taxon>
        <taxon>Bacillati</taxon>
        <taxon>Cyanobacteriota</taxon>
        <taxon>Cyanophyceae</taxon>
        <taxon>Pseudanabaenales</taxon>
        <taxon>Pseudanabaenaceae</taxon>
        <taxon>Limnothrix</taxon>
    </lineage>
</organism>
<evidence type="ECO:0000256" key="1">
    <source>
        <dbReference type="SAM" id="Phobius"/>
    </source>
</evidence>
<feature type="transmembrane region" description="Helical" evidence="1">
    <location>
        <begin position="114"/>
        <end position="134"/>
    </location>
</feature>
<dbReference type="RefSeq" id="WP_393010936.1">
    <property type="nucleotide sequence ID" value="NZ_JAZAQF010000028.1"/>
</dbReference>
<keyword evidence="1" id="KW-0472">Membrane</keyword>
<keyword evidence="3" id="KW-1185">Reference proteome</keyword>
<name>A0ABW7C9U8_9CYAN</name>
<feature type="transmembrane region" description="Helical" evidence="1">
    <location>
        <begin position="54"/>
        <end position="72"/>
    </location>
</feature>
<feature type="transmembrane region" description="Helical" evidence="1">
    <location>
        <begin position="23"/>
        <end position="42"/>
    </location>
</feature>
<evidence type="ECO:0000313" key="3">
    <source>
        <dbReference type="Proteomes" id="UP001604335"/>
    </source>
</evidence>
<comment type="caution">
    <text evidence="2">The sequence shown here is derived from an EMBL/GenBank/DDBJ whole genome shotgun (WGS) entry which is preliminary data.</text>
</comment>